<dbReference type="InterPro" id="IPR011990">
    <property type="entry name" value="TPR-like_helical_dom_sf"/>
</dbReference>
<evidence type="ECO:0000313" key="3">
    <source>
        <dbReference type="EMBL" id="TLX47495.1"/>
    </source>
</evidence>
<organism evidence="3 4">
    <name type="scientific">Pseudoalteromonas phenolica</name>
    <dbReference type="NCBI Taxonomy" id="161398"/>
    <lineage>
        <taxon>Bacteria</taxon>
        <taxon>Pseudomonadati</taxon>
        <taxon>Pseudomonadota</taxon>
        <taxon>Gammaproteobacteria</taxon>
        <taxon>Alteromonadales</taxon>
        <taxon>Pseudoalteromonadaceae</taxon>
        <taxon>Pseudoalteromonas</taxon>
    </lineage>
</organism>
<accession>A0A5R9Q3I7</accession>
<dbReference type="OrthoDB" id="6284557at2"/>
<dbReference type="Proteomes" id="UP000309186">
    <property type="component" value="Unassembled WGS sequence"/>
</dbReference>
<reference evidence="3 4" key="1">
    <citation type="submission" date="2018-01" db="EMBL/GenBank/DDBJ databases">
        <title>Co-occurrence of chitin degradation, pigmentation and bioactivity in marine Pseudoalteromonas.</title>
        <authorList>
            <person name="Paulsen S."/>
            <person name="Gram L."/>
            <person name="Machado H."/>
        </authorList>
    </citation>
    <scope>NUCLEOTIDE SEQUENCE [LARGE SCALE GENOMIC DNA]</scope>
    <source>
        <strain evidence="3 4">S3663</strain>
    </source>
</reference>
<evidence type="ECO:0000256" key="2">
    <source>
        <dbReference type="SAM" id="SignalP"/>
    </source>
</evidence>
<dbReference type="Gene3D" id="1.25.40.10">
    <property type="entry name" value="Tetratricopeptide repeat domain"/>
    <property type="match status" value="1"/>
</dbReference>
<dbReference type="SUPFAM" id="SSF48452">
    <property type="entry name" value="TPR-like"/>
    <property type="match status" value="1"/>
</dbReference>
<protein>
    <submittedName>
        <fullName evidence="3">Uncharacterized protein</fullName>
    </submittedName>
</protein>
<comment type="caution">
    <text evidence="3">The sequence shown here is derived from an EMBL/GenBank/DDBJ whole genome shotgun (WGS) entry which is preliminary data.</text>
</comment>
<keyword evidence="2" id="KW-0732">Signal</keyword>
<feature type="chain" id="PRO_5024376218" evidence="2">
    <location>
        <begin position="18"/>
        <end position="328"/>
    </location>
</feature>
<dbReference type="EMBL" id="PPSW01000012">
    <property type="protein sequence ID" value="TLX47495.1"/>
    <property type="molecule type" value="Genomic_DNA"/>
</dbReference>
<gene>
    <name evidence="3" type="ORF">C1E24_09115</name>
</gene>
<evidence type="ECO:0000256" key="1">
    <source>
        <dbReference type="SAM" id="MobiDB-lite"/>
    </source>
</evidence>
<evidence type="ECO:0000313" key="4">
    <source>
        <dbReference type="Proteomes" id="UP000309186"/>
    </source>
</evidence>
<sequence length="328" mass="37474">MSLLLSLLLAASATVSSELIENLSQLEKNNPKQALAEYKRQKHKYQHTFNEDTLQFHRIAIKAAINVYDWQSFMNTLTTLKKKQFAAVTEQKALHIINDIGVAYRQNNQHQDAIQHFTCALTKTTSINYTAALKSNIATAYRVQGQPSVGFQLLDSIEFDILDANISAGIHIVRGNIALHIEQVDKALNHFLEAKKLFQLQNKHRDSVRLTFSILTTALIKQDLALYKEYRANIENKIREHEIENHDYLLFLDEVKHAIAIENVSSLRTQHISELVKLLMDHDDANENVRLLLKSLNLKVLAPPGQKRQPKEPLLEPNLASPWCESMR</sequence>
<dbReference type="AlphaFoldDB" id="A0A5R9Q3I7"/>
<name>A0A5R9Q3I7_9GAMM</name>
<feature type="region of interest" description="Disordered" evidence="1">
    <location>
        <begin position="304"/>
        <end position="328"/>
    </location>
</feature>
<dbReference type="RefSeq" id="WP_138480693.1">
    <property type="nucleotide sequence ID" value="NZ_PPSW01000012.1"/>
</dbReference>
<feature type="signal peptide" evidence="2">
    <location>
        <begin position="1"/>
        <end position="17"/>
    </location>
</feature>
<proteinExistence type="predicted"/>